<dbReference type="PANTHER" id="PTHR32089">
    <property type="entry name" value="METHYL-ACCEPTING CHEMOTAXIS PROTEIN MCPB"/>
    <property type="match status" value="1"/>
</dbReference>
<feature type="domain" description="HAMP" evidence="11">
    <location>
        <begin position="195"/>
        <end position="247"/>
    </location>
</feature>
<dbReference type="Gene3D" id="1.10.287.950">
    <property type="entry name" value="Methyl-accepting chemotaxis protein"/>
    <property type="match status" value="1"/>
</dbReference>
<dbReference type="InterPro" id="IPR004090">
    <property type="entry name" value="Chemotax_Me-accpt_rcpt"/>
</dbReference>
<dbReference type="CDD" id="cd06225">
    <property type="entry name" value="HAMP"/>
    <property type="match status" value="1"/>
</dbReference>
<feature type="domain" description="Methyl-accepting transducer" evidence="10">
    <location>
        <begin position="266"/>
        <end position="537"/>
    </location>
</feature>
<dbReference type="PROSITE" id="PS50111">
    <property type="entry name" value="CHEMOTAXIS_TRANSDUC_2"/>
    <property type="match status" value="1"/>
</dbReference>
<comment type="subcellular location">
    <subcellularLocation>
        <location evidence="1">Cell membrane</location>
        <topology evidence="1">Multi-pass membrane protein</topology>
    </subcellularLocation>
</comment>
<keyword evidence="4 9" id="KW-1133">Transmembrane helix</keyword>
<dbReference type="Pfam" id="PF17200">
    <property type="entry name" value="sCache_2"/>
    <property type="match status" value="1"/>
</dbReference>
<evidence type="ECO:0000313" key="13">
    <source>
        <dbReference type="Proteomes" id="UP000095209"/>
    </source>
</evidence>
<dbReference type="CDD" id="cd12912">
    <property type="entry name" value="PDC2_MCP_like"/>
    <property type="match status" value="1"/>
</dbReference>
<gene>
    <name evidence="12" type="ORF">BFG57_07475</name>
</gene>
<evidence type="ECO:0000256" key="1">
    <source>
        <dbReference type="ARBA" id="ARBA00004651"/>
    </source>
</evidence>
<protein>
    <recommendedName>
        <fullName evidence="14">Chemotaxis protein</fullName>
    </recommendedName>
</protein>
<dbReference type="InterPro" id="IPR033480">
    <property type="entry name" value="sCache_2"/>
</dbReference>
<dbReference type="SUPFAM" id="SSF58104">
    <property type="entry name" value="Methyl-accepting chemotaxis protein (MCP) signaling domain"/>
    <property type="match status" value="1"/>
</dbReference>
<dbReference type="AlphaFoldDB" id="A0A1E5LKL4"/>
<dbReference type="GO" id="GO:0006935">
    <property type="term" value="P:chemotaxis"/>
    <property type="evidence" value="ECO:0007669"/>
    <property type="project" value="InterPro"/>
</dbReference>
<dbReference type="Proteomes" id="UP000095209">
    <property type="component" value="Unassembled WGS sequence"/>
</dbReference>
<dbReference type="Pfam" id="PF00672">
    <property type="entry name" value="HAMP"/>
    <property type="match status" value="1"/>
</dbReference>
<dbReference type="GO" id="GO:0007165">
    <property type="term" value="P:signal transduction"/>
    <property type="evidence" value="ECO:0007669"/>
    <property type="project" value="UniProtKB-KW"/>
</dbReference>
<feature type="transmembrane region" description="Helical" evidence="9">
    <location>
        <begin position="6"/>
        <end position="29"/>
    </location>
</feature>
<evidence type="ECO:0000256" key="7">
    <source>
        <dbReference type="ARBA" id="ARBA00029447"/>
    </source>
</evidence>
<feature type="transmembrane region" description="Helical" evidence="9">
    <location>
        <begin position="175"/>
        <end position="194"/>
    </location>
</feature>
<evidence type="ECO:0000256" key="2">
    <source>
        <dbReference type="ARBA" id="ARBA00022475"/>
    </source>
</evidence>
<dbReference type="STRING" id="1305675.BFG57_07475"/>
<evidence type="ECO:0008006" key="14">
    <source>
        <dbReference type="Google" id="ProtNLM"/>
    </source>
</evidence>
<dbReference type="PRINTS" id="PR00260">
    <property type="entry name" value="CHEMTRNSDUCR"/>
</dbReference>
<comment type="similarity">
    <text evidence="7">Belongs to the methyl-accepting chemotaxis (MCP) protein family.</text>
</comment>
<dbReference type="InterPro" id="IPR003660">
    <property type="entry name" value="HAMP_dom"/>
</dbReference>
<sequence length="553" mass="60761">MKDISIKVKLLITILILTLVPLMTSGYLSHQMTESGIYKLSKQDLNYIVSLKADQLSHYNQDKDLTNEEQQKIKEHLDDMVEQYYKPQGSSGYGYIVDSQGTMLFHPNPELIGSSLADYEFMKTMMVEKTGYIEYEWEGKMKVAAYKGLANGNIFAASTYLEEMMLPAQAIKNEIFLISIIGSLLALFVGVFIINQITKPINSVVSAMKKAEDGDLTVEVPIYSNDEVGKISVMYNSMIQRLKGILYEIHEASHQVAASSEELTASANENTRASEQIAMAAEEISRSSRDQVERVSAVVHSIHDISDSISLTTKNVNKVKIDSETASKYAQQGSVSLKEVVGEMSEITEKVKKTETVIRQLGSQSKSIMGIITTISDISEQTNLLALNAAIEAARAGEQGKSFAVVAEEVRRLAEQSRISALEITELITTIHGEIHEATEMMEQSSKAVSDGGTVVSSAGESFARIESSICNVNEEMESLDNSIKRINNDAVSIVENSDEISNLAEVSSGDTEEVAAASEEQMATMEEINSASQVLANMADQLQEQVNQFKVM</sequence>
<comment type="caution">
    <text evidence="12">The sequence shown here is derived from an EMBL/GenBank/DDBJ whole genome shotgun (WGS) entry which is preliminary data.</text>
</comment>
<dbReference type="GO" id="GO:0005886">
    <property type="term" value="C:plasma membrane"/>
    <property type="evidence" value="ECO:0007669"/>
    <property type="project" value="UniProtKB-SubCell"/>
</dbReference>
<keyword evidence="5 9" id="KW-0472">Membrane</keyword>
<name>A0A1E5LKL4_9BACI</name>
<dbReference type="SMART" id="SM00304">
    <property type="entry name" value="HAMP"/>
    <property type="match status" value="1"/>
</dbReference>
<evidence type="ECO:0000256" key="9">
    <source>
        <dbReference type="SAM" id="Phobius"/>
    </source>
</evidence>
<dbReference type="Pfam" id="PF00015">
    <property type="entry name" value="MCPsignal"/>
    <property type="match status" value="1"/>
</dbReference>
<keyword evidence="3 9" id="KW-0812">Transmembrane</keyword>
<evidence type="ECO:0000256" key="5">
    <source>
        <dbReference type="ARBA" id="ARBA00023136"/>
    </source>
</evidence>
<dbReference type="CDD" id="cd11386">
    <property type="entry name" value="MCP_signal"/>
    <property type="match status" value="1"/>
</dbReference>
<dbReference type="EMBL" id="MJEH01000001">
    <property type="protein sequence ID" value="OEH94568.1"/>
    <property type="molecule type" value="Genomic_DNA"/>
</dbReference>
<accession>A0A1E5LKL4</accession>
<keyword evidence="13" id="KW-1185">Reference proteome</keyword>
<reference evidence="12 13" key="1">
    <citation type="submission" date="2016-08" db="EMBL/GenBank/DDBJ databases">
        <title>Genome of Bacillus solimangrovi GH2-4.</title>
        <authorList>
            <person name="Lim S."/>
            <person name="Kim B.-C."/>
        </authorList>
    </citation>
    <scope>NUCLEOTIDE SEQUENCE [LARGE SCALE GENOMIC DNA]</scope>
    <source>
        <strain evidence="12 13">GH2-4</strain>
    </source>
</reference>
<keyword evidence="6 8" id="KW-0807">Transducer</keyword>
<dbReference type="PANTHER" id="PTHR32089:SF114">
    <property type="entry name" value="METHYL-ACCEPTING CHEMOTAXIS PROTEIN MCPB"/>
    <property type="match status" value="1"/>
</dbReference>
<organism evidence="12 13">
    <name type="scientific">Bacillus solimangrovi</name>
    <dbReference type="NCBI Taxonomy" id="1305675"/>
    <lineage>
        <taxon>Bacteria</taxon>
        <taxon>Bacillati</taxon>
        <taxon>Bacillota</taxon>
        <taxon>Bacilli</taxon>
        <taxon>Bacillales</taxon>
        <taxon>Bacillaceae</taxon>
        <taxon>Bacillus</taxon>
    </lineage>
</organism>
<keyword evidence="2" id="KW-1003">Cell membrane</keyword>
<dbReference type="Gene3D" id="3.30.450.20">
    <property type="entry name" value="PAS domain"/>
    <property type="match status" value="1"/>
</dbReference>
<evidence type="ECO:0000256" key="4">
    <source>
        <dbReference type="ARBA" id="ARBA00022989"/>
    </source>
</evidence>
<dbReference type="Gene3D" id="6.10.340.10">
    <property type="match status" value="1"/>
</dbReference>
<proteinExistence type="inferred from homology"/>
<evidence type="ECO:0000256" key="3">
    <source>
        <dbReference type="ARBA" id="ARBA00022692"/>
    </source>
</evidence>
<dbReference type="PROSITE" id="PS50885">
    <property type="entry name" value="HAMP"/>
    <property type="match status" value="1"/>
</dbReference>
<evidence type="ECO:0000313" key="12">
    <source>
        <dbReference type="EMBL" id="OEH94568.1"/>
    </source>
</evidence>
<dbReference type="SMART" id="SM00283">
    <property type="entry name" value="MA"/>
    <property type="match status" value="1"/>
</dbReference>
<evidence type="ECO:0000259" key="11">
    <source>
        <dbReference type="PROSITE" id="PS50885"/>
    </source>
</evidence>
<evidence type="ECO:0000256" key="6">
    <source>
        <dbReference type="ARBA" id="ARBA00023224"/>
    </source>
</evidence>
<dbReference type="InterPro" id="IPR004089">
    <property type="entry name" value="MCPsignal_dom"/>
</dbReference>
<evidence type="ECO:0000259" key="10">
    <source>
        <dbReference type="PROSITE" id="PS50111"/>
    </source>
</evidence>
<evidence type="ECO:0000256" key="8">
    <source>
        <dbReference type="PROSITE-ProRule" id="PRU00284"/>
    </source>
</evidence>
<dbReference type="GO" id="GO:0004888">
    <property type="term" value="F:transmembrane signaling receptor activity"/>
    <property type="evidence" value="ECO:0007669"/>
    <property type="project" value="InterPro"/>
</dbReference>